<name>A0A0G1X134_9BACT</name>
<feature type="transmembrane region" description="Helical" evidence="8">
    <location>
        <begin position="27"/>
        <end position="51"/>
    </location>
</feature>
<keyword evidence="5 8" id="KW-1133">Transmembrane helix</keyword>
<sequence length="110" mass="11946">MEGFLQYLKDTRGELRHVAWPTQTQTIVYTILVALLSVGVSLYLGLFDFLFTTGLTRAINIFPSSYGAPAVQVQQQSVQTTPAPVAPTTQDNVLQLVPGIPSPSKTPAKK</sequence>
<comment type="caution">
    <text evidence="9">The sequence shown here is derived from an EMBL/GenBank/DDBJ whole genome shotgun (WGS) entry which is preliminary data.</text>
</comment>
<comment type="function">
    <text evidence="8">Essential subunit of the Sec protein translocation channel SecYEG. Clamps together the 2 halves of SecY. May contact the channel plug during translocation.</text>
</comment>
<dbReference type="GO" id="GO:0043952">
    <property type="term" value="P:protein transport by the Sec complex"/>
    <property type="evidence" value="ECO:0007669"/>
    <property type="project" value="UniProtKB-UniRule"/>
</dbReference>
<keyword evidence="4 8" id="KW-0653">Protein transport</keyword>
<dbReference type="InterPro" id="IPR001901">
    <property type="entry name" value="Translocase_SecE/Sec61-g"/>
</dbReference>
<keyword evidence="7 8" id="KW-0472">Membrane</keyword>
<evidence type="ECO:0000256" key="3">
    <source>
        <dbReference type="ARBA" id="ARBA00022692"/>
    </source>
</evidence>
<accession>A0A0G1X134</accession>
<proteinExistence type="inferred from homology"/>
<evidence type="ECO:0000256" key="4">
    <source>
        <dbReference type="ARBA" id="ARBA00022927"/>
    </source>
</evidence>
<dbReference type="GO" id="GO:0008320">
    <property type="term" value="F:protein transmembrane transporter activity"/>
    <property type="evidence" value="ECO:0007669"/>
    <property type="project" value="UniProtKB-UniRule"/>
</dbReference>
<keyword evidence="2 8" id="KW-0813">Transport</keyword>
<dbReference type="Pfam" id="PF00584">
    <property type="entry name" value="SecE"/>
    <property type="match status" value="1"/>
</dbReference>
<dbReference type="Gene3D" id="1.20.5.1030">
    <property type="entry name" value="Preprotein translocase secy subunit"/>
    <property type="match status" value="1"/>
</dbReference>
<dbReference type="STRING" id="1618671.UY67_C0004G0014"/>
<keyword evidence="8" id="KW-1003">Cell membrane</keyword>
<evidence type="ECO:0000313" key="10">
    <source>
        <dbReference type="Proteomes" id="UP000034273"/>
    </source>
</evidence>
<dbReference type="GO" id="GO:0065002">
    <property type="term" value="P:intracellular protein transmembrane transport"/>
    <property type="evidence" value="ECO:0007669"/>
    <property type="project" value="UniProtKB-UniRule"/>
</dbReference>
<evidence type="ECO:0000256" key="2">
    <source>
        <dbReference type="ARBA" id="ARBA00022448"/>
    </source>
</evidence>
<dbReference type="GO" id="GO:0009306">
    <property type="term" value="P:protein secretion"/>
    <property type="evidence" value="ECO:0007669"/>
    <property type="project" value="UniProtKB-UniRule"/>
</dbReference>
<dbReference type="GO" id="GO:0006605">
    <property type="term" value="P:protein targeting"/>
    <property type="evidence" value="ECO:0007669"/>
    <property type="project" value="UniProtKB-UniRule"/>
</dbReference>
<keyword evidence="6 8" id="KW-0811">Translocation</keyword>
<evidence type="ECO:0000256" key="6">
    <source>
        <dbReference type="ARBA" id="ARBA00023010"/>
    </source>
</evidence>
<evidence type="ECO:0000256" key="7">
    <source>
        <dbReference type="ARBA" id="ARBA00023136"/>
    </source>
</evidence>
<dbReference type="NCBIfam" id="TIGR00964">
    <property type="entry name" value="secE_bact"/>
    <property type="match status" value="1"/>
</dbReference>
<evidence type="ECO:0000256" key="8">
    <source>
        <dbReference type="HAMAP-Rule" id="MF_00422"/>
    </source>
</evidence>
<dbReference type="InterPro" id="IPR005807">
    <property type="entry name" value="SecE_bac"/>
</dbReference>
<organism evidence="9 10">
    <name type="scientific">Candidatus Kaiserbacteria bacterium GW2011_GWA2_52_12</name>
    <dbReference type="NCBI Taxonomy" id="1618671"/>
    <lineage>
        <taxon>Bacteria</taxon>
        <taxon>Candidatus Kaiseribacteriota</taxon>
    </lineage>
</organism>
<dbReference type="Proteomes" id="UP000034273">
    <property type="component" value="Unassembled WGS sequence"/>
</dbReference>
<gene>
    <name evidence="8" type="primary">secE</name>
    <name evidence="9" type="ORF">UY67_C0004G0014</name>
</gene>
<dbReference type="EMBL" id="LCQW01000004">
    <property type="protein sequence ID" value="KKW24696.1"/>
    <property type="molecule type" value="Genomic_DNA"/>
</dbReference>
<comment type="similarity">
    <text evidence="8">Belongs to the SecE/SEC61-gamma family.</text>
</comment>
<keyword evidence="3 8" id="KW-0812">Transmembrane</keyword>
<evidence type="ECO:0000256" key="5">
    <source>
        <dbReference type="ARBA" id="ARBA00022989"/>
    </source>
</evidence>
<dbReference type="HAMAP" id="MF_00422">
    <property type="entry name" value="SecE"/>
    <property type="match status" value="1"/>
</dbReference>
<dbReference type="GO" id="GO:0005886">
    <property type="term" value="C:plasma membrane"/>
    <property type="evidence" value="ECO:0007669"/>
    <property type="project" value="UniProtKB-SubCell"/>
</dbReference>
<protein>
    <recommendedName>
        <fullName evidence="8">Protein translocase subunit SecE</fullName>
    </recommendedName>
</protein>
<evidence type="ECO:0000313" key="9">
    <source>
        <dbReference type="EMBL" id="KKW24696.1"/>
    </source>
</evidence>
<evidence type="ECO:0000256" key="1">
    <source>
        <dbReference type="ARBA" id="ARBA00004370"/>
    </source>
</evidence>
<dbReference type="InterPro" id="IPR038379">
    <property type="entry name" value="SecE_sf"/>
</dbReference>
<comment type="subcellular location">
    <subcellularLocation>
        <location evidence="8">Cell membrane</location>
        <topology evidence="8">Single-pass membrane protein</topology>
    </subcellularLocation>
    <subcellularLocation>
        <location evidence="1">Membrane</location>
    </subcellularLocation>
</comment>
<reference evidence="9 10" key="1">
    <citation type="journal article" date="2015" name="Nature">
        <title>rRNA introns, odd ribosomes, and small enigmatic genomes across a large radiation of phyla.</title>
        <authorList>
            <person name="Brown C.T."/>
            <person name="Hug L.A."/>
            <person name="Thomas B.C."/>
            <person name="Sharon I."/>
            <person name="Castelle C.J."/>
            <person name="Singh A."/>
            <person name="Wilkins M.J."/>
            <person name="Williams K.H."/>
            <person name="Banfield J.F."/>
        </authorList>
    </citation>
    <scope>NUCLEOTIDE SEQUENCE [LARGE SCALE GENOMIC DNA]</scope>
</reference>
<dbReference type="AlphaFoldDB" id="A0A0G1X134"/>
<comment type="subunit">
    <text evidence="8">Component of the Sec protein translocase complex. Heterotrimer consisting of SecY, SecE and SecG subunits. The heterotrimers can form oligomers, although 1 heterotrimer is thought to be able to translocate proteins. Interacts with the ribosome. Interacts with SecDF, and other proteins may be involved. Interacts with SecA.</text>
</comment>